<gene>
    <name evidence="1" type="ORF">H8S08_00325</name>
</gene>
<reference evidence="1 2" key="1">
    <citation type="submission" date="2020-08" db="EMBL/GenBank/DDBJ databases">
        <title>Genome public.</title>
        <authorList>
            <person name="Liu C."/>
            <person name="Sun Q."/>
        </authorList>
    </citation>
    <scope>NUCLEOTIDE SEQUENCE [LARGE SCALE GENOMIC DNA]</scope>
    <source>
        <strain evidence="1 2">New-7</strain>
    </source>
</reference>
<evidence type="ECO:0008006" key="3">
    <source>
        <dbReference type="Google" id="ProtNLM"/>
    </source>
</evidence>
<dbReference type="EMBL" id="JACOOK010000001">
    <property type="protein sequence ID" value="MBC5615464.1"/>
    <property type="molecule type" value="Genomic_DNA"/>
</dbReference>
<dbReference type="Proteomes" id="UP000636891">
    <property type="component" value="Unassembled WGS sequence"/>
</dbReference>
<organism evidence="1 2">
    <name type="scientific">Alistipes hominis</name>
    <dbReference type="NCBI Taxonomy" id="2763015"/>
    <lineage>
        <taxon>Bacteria</taxon>
        <taxon>Pseudomonadati</taxon>
        <taxon>Bacteroidota</taxon>
        <taxon>Bacteroidia</taxon>
        <taxon>Bacteroidales</taxon>
        <taxon>Rikenellaceae</taxon>
        <taxon>Alistipes</taxon>
    </lineage>
</organism>
<keyword evidence="2" id="KW-1185">Reference proteome</keyword>
<accession>A0ABR7CIJ4</accession>
<dbReference type="RefSeq" id="WP_055203968.1">
    <property type="nucleotide sequence ID" value="NZ_JACOOK010000001.1"/>
</dbReference>
<evidence type="ECO:0000313" key="2">
    <source>
        <dbReference type="Proteomes" id="UP000636891"/>
    </source>
</evidence>
<comment type="caution">
    <text evidence="1">The sequence shown here is derived from an EMBL/GenBank/DDBJ whole genome shotgun (WGS) entry which is preliminary data.</text>
</comment>
<evidence type="ECO:0000313" key="1">
    <source>
        <dbReference type="EMBL" id="MBC5615464.1"/>
    </source>
</evidence>
<name>A0ABR7CIJ4_9BACT</name>
<proteinExistence type="predicted"/>
<protein>
    <recommendedName>
        <fullName evidence="3">Phage protein</fullName>
    </recommendedName>
</protein>
<sequence>MKIIYKPRTFLSTIERAKPIHLEEKLKSFRNNKEAWMWANNLKGKVLYILDWNDPINCVEEGDGSTIKLIQVMLLDTNEPKQGTVIQPE</sequence>